<dbReference type="RefSeq" id="WP_379879424.1">
    <property type="nucleotide sequence ID" value="NZ_JBHPON010000001.1"/>
</dbReference>
<reference evidence="2 3" key="1">
    <citation type="submission" date="2024-09" db="EMBL/GenBank/DDBJ databases">
        <authorList>
            <person name="Zhang Z.-H."/>
        </authorList>
    </citation>
    <scope>NUCLEOTIDE SEQUENCE [LARGE SCALE GENOMIC DNA]</scope>
    <source>
        <strain evidence="2 3">HHTR114</strain>
    </source>
</reference>
<proteinExistence type="predicted"/>
<sequence>MERRILVFTVHKAASLGVSDVMRRVAKKQGWPFHSANLKKATLVEPKAPGDVDFLAQLDGKTGLVGPIRMPVALAGKAANDKLILHLRDPRDVLVSMFFSWSYSHPGVDEALRARLRDKGLDEFVLRESAGLKEKYALYVRDYLSLPDTVLLKYEDFVLDRPAWLDAFLKACDIDPAQRFYTRLGKDNPAAKVREEDKFSHIRKAAPGDHKEKLKAETIATLNGEWAELLQALHY</sequence>
<dbReference type="Pfam" id="PF00685">
    <property type="entry name" value="Sulfotransfer_1"/>
    <property type="match status" value="1"/>
</dbReference>
<dbReference type="SUPFAM" id="SSF52540">
    <property type="entry name" value="P-loop containing nucleoside triphosphate hydrolases"/>
    <property type="match status" value="1"/>
</dbReference>
<evidence type="ECO:0000259" key="1">
    <source>
        <dbReference type="Pfam" id="PF00685"/>
    </source>
</evidence>
<gene>
    <name evidence="2" type="ORF">ACFMB1_06825</name>
</gene>
<dbReference type="Gene3D" id="3.40.50.300">
    <property type="entry name" value="P-loop containing nucleotide triphosphate hydrolases"/>
    <property type="match status" value="1"/>
</dbReference>
<dbReference type="InterPro" id="IPR000863">
    <property type="entry name" value="Sulfotransferase_dom"/>
</dbReference>
<accession>A0ABW1KT16</accession>
<dbReference type="Proteomes" id="UP001596116">
    <property type="component" value="Unassembled WGS sequence"/>
</dbReference>
<dbReference type="EMBL" id="JBHPON010000001">
    <property type="protein sequence ID" value="MFC6035251.1"/>
    <property type="molecule type" value="Genomic_DNA"/>
</dbReference>
<comment type="caution">
    <text evidence="2">The sequence shown here is derived from an EMBL/GenBank/DDBJ whole genome shotgun (WGS) entry which is preliminary data.</text>
</comment>
<dbReference type="InterPro" id="IPR027417">
    <property type="entry name" value="P-loop_NTPase"/>
</dbReference>
<protein>
    <submittedName>
        <fullName evidence="2">Sulfotransferase domain-containing protein</fullName>
    </submittedName>
</protein>
<keyword evidence="3" id="KW-1185">Reference proteome</keyword>
<evidence type="ECO:0000313" key="2">
    <source>
        <dbReference type="EMBL" id="MFC6035251.1"/>
    </source>
</evidence>
<organism evidence="2 3">
    <name type="scientific">Hyphococcus aureus</name>
    <dbReference type="NCBI Taxonomy" id="2666033"/>
    <lineage>
        <taxon>Bacteria</taxon>
        <taxon>Pseudomonadati</taxon>
        <taxon>Pseudomonadota</taxon>
        <taxon>Alphaproteobacteria</taxon>
        <taxon>Parvularculales</taxon>
        <taxon>Parvularculaceae</taxon>
        <taxon>Hyphococcus</taxon>
    </lineage>
</organism>
<name>A0ABW1KT16_9PROT</name>
<evidence type="ECO:0000313" key="3">
    <source>
        <dbReference type="Proteomes" id="UP001596116"/>
    </source>
</evidence>
<feature type="domain" description="Sulfotransferase" evidence="1">
    <location>
        <begin position="80"/>
        <end position="222"/>
    </location>
</feature>